<dbReference type="AlphaFoldDB" id="A0A7W4UBQ8"/>
<dbReference type="Proteomes" id="UP000518206">
    <property type="component" value="Unassembled WGS sequence"/>
</dbReference>
<gene>
    <name evidence="1" type="ORF">FHR80_000179</name>
</gene>
<keyword evidence="1" id="KW-0238">DNA-binding</keyword>
<organism evidence="1 2">
    <name type="scientific">Cellulomonas cellasea</name>
    <dbReference type="NCBI Taxonomy" id="43670"/>
    <lineage>
        <taxon>Bacteria</taxon>
        <taxon>Bacillati</taxon>
        <taxon>Actinomycetota</taxon>
        <taxon>Actinomycetes</taxon>
        <taxon>Micrococcales</taxon>
        <taxon>Cellulomonadaceae</taxon>
        <taxon>Cellulomonas</taxon>
    </lineage>
</organism>
<dbReference type="RefSeq" id="WP_183294328.1">
    <property type="nucleotide sequence ID" value="NZ_JACHVX010000001.1"/>
</dbReference>
<protein>
    <submittedName>
        <fullName evidence="1">Putative DNA-binding transcriptional regulator AlpA</fullName>
    </submittedName>
</protein>
<evidence type="ECO:0000313" key="2">
    <source>
        <dbReference type="Proteomes" id="UP000518206"/>
    </source>
</evidence>
<name>A0A7W4UBQ8_9CELL</name>
<evidence type="ECO:0000313" key="1">
    <source>
        <dbReference type="EMBL" id="MBB2921285.1"/>
    </source>
</evidence>
<reference evidence="1 2" key="2">
    <citation type="submission" date="2020-08" db="EMBL/GenBank/DDBJ databases">
        <authorList>
            <person name="Partida-Martinez L."/>
            <person name="Huntemann M."/>
            <person name="Clum A."/>
            <person name="Wang J."/>
            <person name="Palaniappan K."/>
            <person name="Ritter S."/>
            <person name="Chen I.-M."/>
            <person name="Stamatis D."/>
            <person name="Reddy T."/>
            <person name="O'Malley R."/>
            <person name="Daum C."/>
            <person name="Shapiro N."/>
            <person name="Ivanova N."/>
            <person name="Kyrpides N."/>
            <person name="Woyke T."/>
        </authorList>
    </citation>
    <scope>NUCLEOTIDE SEQUENCE [LARGE SCALE GENOMIC DNA]</scope>
    <source>
        <strain evidence="1 2">RAS26</strain>
    </source>
</reference>
<sequence length="65" mass="7348">MQAKLAYTLQEAAKATGLSEATIRRALHTIDPRSFPPPLRGERAGYRFLILDVDLRAWLEQLPDV</sequence>
<comment type="caution">
    <text evidence="1">The sequence shown here is derived from an EMBL/GenBank/DDBJ whole genome shotgun (WGS) entry which is preliminary data.</text>
</comment>
<proteinExistence type="predicted"/>
<reference evidence="1 2" key="1">
    <citation type="submission" date="2020-08" db="EMBL/GenBank/DDBJ databases">
        <title>The Agave Microbiome: Exploring the role of microbial communities in plant adaptations to desert environments.</title>
        <authorList>
            <person name="Partida-Martinez L.P."/>
        </authorList>
    </citation>
    <scope>NUCLEOTIDE SEQUENCE [LARGE SCALE GENOMIC DNA]</scope>
    <source>
        <strain evidence="1 2">RAS26</strain>
    </source>
</reference>
<accession>A0A7W4UBQ8</accession>
<dbReference type="EMBL" id="JACHVX010000001">
    <property type="protein sequence ID" value="MBB2921285.1"/>
    <property type="molecule type" value="Genomic_DNA"/>
</dbReference>
<dbReference type="GO" id="GO:0003677">
    <property type="term" value="F:DNA binding"/>
    <property type="evidence" value="ECO:0007669"/>
    <property type="project" value="UniProtKB-KW"/>
</dbReference>